<reference evidence="1" key="2">
    <citation type="journal article" date="2015" name="Data Brief">
        <title>Shoot transcriptome of the giant reed, Arundo donax.</title>
        <authorList>
            <person name="Barrero R.A."/>
            <person name="Guerrero F.D."/>
            <person name="Moolhuijzen P."/>
            <person name="Goolsby J.A."/>
            <person name="Tidwell J."/>
            <person name="Bellgard S.E."/>
            <person name="Bellgard M.I."/>
        </authorList>
    </citation>
    <scope>NUCLEOTIDE SEQUENCE</scope>
    <source>
        <tissue evidence="1">Shoot tissue taken approximately 20 cm above the soil surface</tissue>
    </source>
</reference>
<organism evidence="1">
    <name type="scientific">Arundo donax</name>
    <name type="common">Giant reed</name>
    <name type="synonym">Donax arundinaceus</name>
    <dbReference type="NCBI Taxonomy" id="35708"/>
    <lineage>
        <taxon>Eukaryota</taxon>
        <taxon>Viridiplantae</taxon>
        <taxon>Streptophyta</taxon>
        <taxon>Embryophyta</taxon>
        <taxon>Tracheophyta</taxon>
        <taxon>Spermatophyta</taxon>
        <taxon>Magnoliopsida</taxon>
        <taxon>Liliopsida</taxon>
        <taxon>Poales</taxon>
        <taxon>Poaceae</taxon>
        <taxon>PACMAD clade</taxon>
        <taxon>Arundinoideae</taxon>
        <taxon>Arundineae</taxon>
        <taxon>Arundo</taxon>
    </lineage>
</organism>
<evidence type="ECO:0000313" key="1">
    <source>
        <dbReference type="EMBL" id="JAD57048.1"/>
    </source>
</evidence>
<dbReference type="AlphaFoldDB" id="A0A0A9B4J1"/>
<dbReference type="EMBL" id="GBRH01240847">
    <property type="protein sequence ID" value="JAD57048.1"/>
    <property type="molecule type" value="Transcribed_RNA"/>
</dbReference>
<name>A0A0A9B4J1_ARUDO</name>
<accession>A0A0A9B4J1</accession>
<protein>
    <submittedName>
        <fullName evidence="1">Uncharacterized protein</fullName>
    </submittedName>
</protein>
<proteinExistence type="predicted"/>
<sequence>MDSAGHPYITTHQISFY</sequence>
<reference evidence="1" key="1">
    <citation type="submission" date="2014-09" db="EMBL/GenBank/DDBJ databases">
        <authorList>
            <person name="Magalhaes I.L.F."/>
            <person name="Oliveira U."/>
            <person name="Santos F.R."/>
            <person name="Vidigal T.H.D.A."/>
            <person name="Brescovit A.D."/>
            <person name="Santos A.J."/>
        </authorList>
    </citation>
    <scope>NUCLEOTIDE SEQUENCE</scope>
    <source>
        <tissue evidence="1">Shoot tissue taken approximately 20 cm above the soil surface</tissue>
    </source>
</reference>